<accession>A0A251IRH8</accession>
<gene>
    <name evidence="1" type="ORF">MANES_18G081600</name>
</gene>
<dbReference type="EMBL" id="CM004404">
    <property type="protein sequence ID" value="OAY23473.1"/>
    <property type="molecule type" value="Genomic_DNA"/>
</dbReference>
<organism evidence="1">
    <name type="scientific">Manihot esculenta</name>
    <name type="common">Cassava</name>
    <name type="synonym">Jatropha manihot</name>
    <dbReference type="NCBI Taxonomy" id="3983"/>
    <lineage>
        <taxon>Eukaryota</taxon>
        <taxon>Viridiplantae</taxon>
        <taxon>Streptophyta</taxon>
        <taxon>Embryophyta</taxon>
        <taxon>Tracheophyta</taxon>
        <taxon>Spermatophyta</taxon>
        <taxon>Magnoliopsida</taxon>
        <taxon>eudicotyledons</taxon>
        <taxon>Gunneridae</taxon>
        <taxon>Pentapetalae</taxon>
        <taxon>rosids</taxon>
        <taxon>fabids</taxon>
        <taxon>Malpighiales</taxon>
        <taxon>Euphorbiaceae</taxon>
        <taxon>Crotonoideae</taxon>
        <taxon>Manihoteae</taxon>
        <taxon>Manihot</taxon>
    </lineage>
</organism>
<reference evidence="1" key="1">
    <citation type="submission" date="2016-02" db="EMBL/GenBank/DDBJ databases">
        <title>WGS assembly of Manihot esculenta.</title>
        <authorList>
            <person name="Bredeson J.V."/>
            <person name="Prochnik S.E."/>
            <person name="Lyons J.B."/>
            <person name="Schmutz J."/>
            <person name="Grimwood J."/>
            <person name="Vrebalov J."/>
            <person name="Bart R.S."/>
            <person name="Amuge T."/>
            <person name="Ferguson M.E."/>
            <person name="Green R."/>
            <person name="Putnam N."/>
            <person name="Stites J."/>
            <person name="Rounsley S."/>
            <person name="Rokhsar D.S."/>
        </authorList>
    </citation>
    <scope>NUCLEOTIDE SEQUENCE [LARGE SCALE GENOMIC DNA]</scope>
    <source>
        <tissue evidence="1">Leaf</tissue>
    </source>
</reference>
<name>A0A251IRH8_MANES</name>
<proteinExistence type="predicted"/>
<dbReference type="AlphaFoldDB" id="A0A251IRH8"/>
<protein>
    <submittedName>
        <fullName evidence="1">Uncharacterized protein</fullName>
    </submittedName>
</protein>
<sequence>MVVCGRCKSNSNSYNTLINRVLPVTRGAKEKEKEKAKRSSAILFRYCCYRRRHFEIAPLHWRSLV</sequence>
<dbReference type="EMBL" id="CM004404">
    <property type="protein sequence ID" value="OAY23474.1"/>
    <property type="molecule type" value="Genomic_DNA"/>
</dbReference>
<evidence type="ECO:0000313" key="1">
    <source>
        <dbReference type="EMBL" id="OAY23473.1"/>
    </source>
</evidence>